<evidence type="ECO:0000259" key="1">
    <source>
        <dbReference type="Pfam" id="PF00004"/>
    </source>
</evidence>
<evidence type="ECO:0000259" key="2">
    <source>
        <dbReference type="Pfam" id="PF17862"/>
    </source>
</evidence>
<dbReference type="PANTHER" id="PTHR23076">
    <property type="entry name" value="METALLOPROTEASE M41 FTSH"/>
    <property type="match status" value="1"/>
</dbReference>
<dbReference type="GO" id="GO:0004176">
    <property type="term" value="F:ATP-dependent peptidase activity"/>
    <property type="evidence" value="ECO:0007669"/>
    <property type="project" value="TreeGrafter"/>
</dbReference>
<evidence type="ECO:0000313" key="3">
    <source>
        <dbReference type="EMBL" id="MCI15577.1"/>
    </source>
</evidence>
<comment type="caution">
    <text evidence="3">The sequence shown here is derived from an EMBL/GenBank/DDBJ whole genome shotgun (WGS) entry which is preliminary data.</text>
</comment>
<proteinExistence type="predicted"/>
<dbReference type="Proteomes" id="UP000265520">
    <property type="component" value="Unassembled WGS sequence"/>
</dbReference>
<keyword evidence="3" id="KW-0378">Hydrolase</keyword>
<dbReference type="EMBL" id="LXQA010097070">
    <property type="protein sequence ID" value="MCI15577.1"/>
    <property type="molecule type" value="Genomic_DNA"/>
</dbReference>
<keyword evidence="4" id="KW-1185">Reference proteome</keyword>
<dbReference type="Gene3D" id="3.40.50.300">
    <property type="entry name" value="P-loop containing nucleotide triphosphate hydrolases"/>
    <property type="match status" value="1"/>
</dbReference>
<feature type="domain" description="ATPase AAA-type core" evidence="1">
    <location>
        <begin position="2"/>
        <end position="47"/>
    </location>
</feature>
<dbReference type="InterPro" id="IPR041569">
    <property type="entry name" value="AAA_lid_3"/>
</dbReference>
<dbReference type="GO" id="GO:0016887">
    <property type="term" value="F:ATP hydrolysis activity"/>
    <property type="evidence" value="ECO:0007669"/>
    <property type="project" value="InterPro"/>
</dbReference>
<dbReference type="Gene3D" id="1.10.8.60">
    <property type="match status" value="1"/>
</dbReference>
<keyword evidence="3" id="KW-0645">Protease</keyword>
<dbReference type="Pfam" id="PF17862">
    <property type="entry name" value="AAA_lid_3"/>
    <property type="match status" value="1"/>
</dbReference>
<name>A0A392PV82_9FABA</name>
<dbReference type="PANTHER" id="PTHR23076:SF37">
    <property type="entry name" value="ATP-DEPENDENT ZINC METALLOPROTEASE FTSH 4, MITOCHONDRIAL"/>
    <property type="match status" value="1"/>
</dbReference>
<dbReference type="GO" id="GO:0009507">
    <property type="term" value="C:chloroplast"/>
    <property type="evidence" value="ECO:0007669"/>
    <property type="project" value="TreeGrafter"/>
</dbReference>
<evidence type="ECO:0000313" key="4">
    <source>
        <dbReference type="Proteomes" id="UP000265520"/>
    </source>
</evidence>
<dbReference type="Pfam" id="PF00004">
    <property type="entry name" value="AAA"/>
    <property type="match status" value="1"/>
</dbReference>
<dbReference type="InterPro" id="IPR003959">
    <property type="entry name" value="ATPase_AAA_core"/>
</dbReference>
<dbReference type="InterPro" id="IPR027417">
    <property type="entry name" value="P-loop_NTPase"/>
</dbReference>
<dbReference type="GO" id="GO:0008237">
    <property type="term" value="F:metallopeptidase activity"/>
    <property type="evidence" value="ECO:0007669"/>
    <property type="project" value="UniProtKB-KW"/>
</dbReference>
<accession>A0A392PV82</accession>
<dbReference type="SUPFAM" id="SSF52540">
    <property type="entry name" value="P-loop containing nucleoside triphosphate hydrolases"/>
    <property type="match status" value="1"/>
</dbReference>
<dbReference type="GO" id="GO:0005524">
    <property type="term" value="F:ATP binding"/>
    <property type="evidence" value="ECO:0007669"/>
    <property type="project" value="InterPro"/>
</dbReference>
<sequence length="131" mass="14453">TFDQLLVELDGLKQNDCIIVIAATHVPDSLHTSLVKNGRFDRRVDVPKPGEKEKLQILESLMSKVSRAKDGDLDIIIDMSHHFSGADLANMVNNAALEAARNCAYSVTLRNMSSAMRDIKVAKGYPIKSED</sequence>
<feature type="domain" description="AAA ATPase AAA+ lid" evidence="2">
    <location>
        <begin position="72"/>
        <end position="112"/>
    </location>
</feature>
<dbReference type="GO" id="GO:0006508">
    <property type="term" value="P:proteolysis"/>
    <property type="evidence" value="ECO:0007669"/>
    <property type="project" value="UniProtKB-KW"/>
</dbReference>
<organism evidence="3 4">
    <name type="scientific">Trifolium medium</name>
    <dbReference type="NCBI Taxonomy" id="97028"/>
    <lineage>
        <taxon>Eukaryota</taxon>
        <taxon>Viridiplantae</taxon>
        <taxon>Streptophyta</taxon>
        <taxon>Embryophyta</taxon>
        <taxon>Tracheophyta</taxon>
        <taxon>Spermatophyta</taxon>
        <taxon>Magnoliopsida</taxon>
        <taxon>eudicotyledons</taxon>
        <taxon>Gunneridae</taxon>
        <taxon>Pentapetalae</taxon>
        <taxon>rosids</taxon>
        <taxon>fabids</taxon>
        <taxon>Fabales</taxon>
        <taxon>Fabaceae</taxon>
        <taxon>Papilionoideae</taxon>
        <taxon>50 kb inversion clade</taxon>
        <taxon>NPAAA clade</taxon>
        <taxon>Hologalegina</taxon>
        <taxon>IRL clade</taxon>
        <taxon>Trifolieae</taxon>
        <taxon>Trifolium</taxon>
    </lineage>
</organism>
<feature type="non-terminal residue" evidence="3">
    <location>
        <position position="1"/>
    </location>
</feature>
<keyword evidence="3" id="KW-0482">Metalloprotease</keyword>
<reference evidence="3 4" key="1">
    <citation type="journal article" date="2018" name="Front. Plant Sci.">
        <title>Red Clover (Trifolium pratense) and Zigzag Clover (T. medium) - A Picture of Genomic Similarities and Differences.</title>
        <authorList>
            <person name="Dluhosova J."/>
            <person name="Istvanek J."/>
            <person name="Nedelnik J."/>
            <person name="Repkova J."/>
        </authorList>
    </citation>
    <scope>NUCLEOTIDE SEQUENCE [LARGE SCALE GENOMIC DNA]</scope>
    <source>
        <strain evidence="4">cv. 10/8</strain>
        <tissue evidence="3">Leaf</tissue>
    </source>
</reference>
<dbReference type="AlphaFoldDB" id="A0A392PV82"/>
<dbReference type="GO" id="GO:0045037">
    <property type="term" value="P:protein import into chloroplast stroma"/>
    <property type="evidence" value="ECO:0007669"/>
    <property type="project" value="TreeGrafter"/>
</dbReference>
<protein>
    <submittedName>
        <fullName evidence="3">ATP-dependent zinc metalloprotease FTSH 4 mitochondrial-like</fullName>
    </submittedName>
</protein>